<comment type="caution">
    <text evidence="2">The sequence shown here is derived from an EMBL/GenBank/DDBJ whole genome shotgun (WGS) entry which is preliminary data.</text>
</comment>
<organism evidence="2 3">
    <name type="scientific">Pseudarthrobacter oxydans</name>
    <name type="common">Arthrobacter oxydans</name>
    <dbReference type="NCBI Taxonomy" id="1671"/>
    <lineage>
        <taxon>Bacteria</taxon>
        <taxon>Bacillati</taxon>
        <taxon>Actinomycetota</taxon>
        <taxon>Actinomycetes</taxon>
        <taxon>Micrococcales</taxon>
        <taxon>Micrococcaceae</taxon>
        <taxon>Pseudarthrobacter</taxon>
    </lineage>
</organism>
<evidence type="ECO:0000256" key="1">
    <source>
        <dbReference type="SAM" id="Phobius"/>
    </source>
</evidence>
<dbReference type="EMBL" id="JAVDWN010000010">
    <property type="protein sequence ID" value="MDR7164859.1"/>
    <property type="molecule type" value="Genomic_DNA"/>
</dbReference>
<keyword evidence="1" id="KW-0472">Membrane</keyword>
<sequence>MADLKLIGAVAVKVRPDAKGFKEGTRKQVLKELAGEEYDVVVNLDLDADGVKEKAKRIVREVKREADESIGLKVGVDPDALRKASADIKRVLGDFKMGDVKVQMDRAYLQRAGSQLNDALNSAAAAGLKVDVSTQEGLEKAKRDIDDFLKGENGQDVKLNTFLQGLNVAAAQLKYATRDRQVNFFVKVNEKSLIVAEGLIKSLSGLNVLTSVGRQLESLIVDFDKFSLKSVGWATAIGNLVNMVGFLGTAAFTVGEGMVQSIGLLATLPTALAAVAAGVLINVAAFKDFKAAIDGDAEALAKLPPEARAAADALRGTWTSIQKPVQKAFWEGMGDSIQRFAANSIPVLRDGLTSVADDVGRFNAGILDSFDEIAKNGDMKKMFGNLEGFFQAATGASKPFFDALNTLGLRGSDYLPRFGGFLTDIAKGFDDWITKADEAGKINVWIENGVQSLKDMGSVGGSVVDMFKGITRAVNDAGGGGLPEFRKNMREIADIMLAEPFRSRMATIFAGARKGASELNVGVKDLGETLGASAGYVNELLIGLGKLGGGLLSGLARTLGQLEFQTGTLEGIRDMQIALDDLGPSFEGIGRIIGNMSRVAGEIFKGVSPVINTVVGFLDTSVSKLTGNLEKVAGPLTGLVNALVTAASGPLTLVVDVLNATLGVFNELPRPIQLAVGAFGLFLAMRGPLGSFLGNLQTTWGKVSETFTSGARTAETAGKRIGDMIYMADGTVKKFDGRPMVKQLDTISSKAASVAKSVGGSLLAFAGGPWGLLLGGAVVAITAMGDAAAKQKAKIDDLKSALAGQTGINGATEEVIASQLRAKDSFLWLEKTSIADSAENIGIGLRDIQKAAEGVPESIDEVNDALKRAYSQRSAVEGFVDTLKTLGDNQMLAGLSNVTKFLNFSDGANVGSGLQKMKDDLAAARLEVEKTAKQLGTPINASAGIIAAIDTLVDKASTADQKLRSINDIIRIMEGAEGAAADAQQRSNDSARELKDNLKAIFDAATKDGAALPDLFNETTGQIDTVTKTGSDLRTELKKVAEDGRTTGIALALAQKDPVAAAQTLHAEMTKTRDLIARELEVGKVPPEEIAAIIESLNLDPAKIDMLLNPETRDQALADLGAANAGAKGIFADPITAQLDSDSAKFDVGVAEAERRGNGLGGKTFTPKVDADKTPFERVLTAAAGAGLGLAVKTFTPKVDGDKSPFDRAVSAVKGAGDLLSRDVFSPTVNVVGNALSVLGDIAQRLTGLNGSVFTATVDVLSKVIGGSANGSIHDGMNWNRRFQPKFFANGGIEQHTAQIAKPSSTLRVWAEPETGGEAYIPLASSKRARSTAILDEVARKFGLQLVNAQQFANGAVVGGPEAAGGGVHVHVDAAPGVAYLYANEVATATATRFRDAQVLFDIDN</sequence>
<feature type="transmembrane region" description="Helical" evidence="1">
    <location>
        <begin position="231"/>
        <end position="252"/>
    </location>
</feature>
<name>A0AAW8ND81_PSEOX</name>
<keyword evidence="1" id="KW-0812">Transmembrane</keyword>
<dbReference type="RefSeq" id="WP_310114078.1">
    <property type="nucleotide sequence ID" value="NZ_JAVDTN010000017.1"/>
</dbReference>
<proteinExistence type="predicted"/>
<keyword evidence="1" id="KW-1133">Transmembrane helix</keyword>
<accession>A0AAW8ND81</accession>
<evidence type="ECO:0000313" key="3">
    <source>
        <dbReference type="Proteomes" id="UP001262032"/>
    </source>
</evidence>
<gene>
    <name evidence="2" type="ORF">J2X12_002897</name>
</gene>
<evidence type="ECO:0008006" key="4">
    <source>
        <dbReference type="Google" id="ProtNLM"/>
    </source>
</evidence>
<dbReference type="GeneID" id="97424190"/>
<feature type="transmembrane region" description="Helical" evidence="1">
    <location>
        <begin position="264"/>
        <end position="286"/>
    </location>
</feature>
<protein>
    <recommendedName>
        <fullName evidence="4">Tape measure protein</fullName>
    </recommendedName>
</protein>
<evidence type="ECO:0000313" key="2">
    <source>
        <dbReference type="EMBL" id="MDR7164859.1"/>
    </source>
</evidence>
<dbReference type="Proteomes" id="UP001262032">
    <property type="component" value="Unassembled WGS sequence"/>
</dbReference>
<reference evidence="2" key="1">
    <citation type="submission" date="2023-07" db="EMBL/GenBank/DDBJ databases">
        <title>Sorghum-associated microbial communities from plants grown in Nebraska, USA.</title>
        <authorList>
            <person name="Schachtman D."/>
        </authorList>
    </citation>
    <scope>NUCLEOTIDE SEQUENCE</scope>
    <source>
        <strain evidence="2">BE261</strain>
    </source>
</reference>